<keyword evidence="3" id="KW-1185">Reference proteome</keyword>
<name>A0A6M4GX03_9PROT</name>
<dbReference type="KEGG" id="uru:DSM104443_02904"/>
<proteinExistence type="predicted"/>
<sequence length="112" mass="12649">MISPMPDSIHEIPATELKAMLDRNEPLELIDVRNPGEHAFAAIQGAKLLDEPTYQALLALDRGTKMVFQCHHGARSRQMAHHFIQQGFTNVYNVSDGIEGWSLHVDPSVRRY</sequence>
<feature type="domain" description="Rhodanese" evidence="1">
    <location>
        <begin position="23"/>
        <end position="110"/>
    </location>
</feature>
<dbReference type="InterPro" id="IPR036873">
    <property type="entry name" value="Rhodanese-like_dom_sf"/>
</dbReference>
<dbReference type="PROSITE" id="PS50206">
    <property type="entry name" value="RHODANESE_3"/>
    <property type="match status" value="1"/>
</dbReference>
<dbReference type="EC" id="2.8.1.-" evidence="2"/>
<dbReference type="InterPro" id="IPR001763">
    <property type="entry name" value="Rhodanese-like_dom"/>
</dbReference>
<organism evidence="2 3">
    <name type="scientific">Usitatibacter rugosus</name>
    <dbReference type="NCBI Taxonomy" id="2732067"/>
    <lineage>
        <taxon>Bacteria</taxon>
        <taxon>Pseudomonadati</taxon>
        <taxon>Pseudomonadota</taxon>
        <taxon>Betaproteobacteria</taxon>
        <taxon>Nitrosomonadales</taxon>
        <taxon>Usitatibacteraceae</taxon>
        <taxon>Usitatibacter</taxon>
    </lineage>
</organism>
<reference evidence="2 3" key="1">
    <citation type="submission" date="2020-04" db="EMBL/GenBank/DDBJ databases">
        <title>Usitatibacter rugosus gen. nov., sp. nov. and Usitatibacter palustris sp. nov., novel members of Usitatibacteraceae fam. nov. within the order Nitrosomonadales isolated from soil.</title>
        <authorList>
            <person name="Huber K.J."/>
            <person name="Neumann-Schaal M."/>
            <person name="Geppert A."/>
            <person name="Luckner M."/>
            <person name="Wanner G."/>
            <person name="Overmann J."/>
        </authorList>
    </citation>
    <scope>NUCLEOTIDE SEQUENCE [LARGE SCALE GENOMIC DNA]</scope>
    <source>
        <strain evidence="2 3">0125_3</strain>
    </source>
</reference>
<dbReference type="GO" id="GO:0016740">
    <property type="term" value="F:transferase activity"/>
    <property type="evidence" value="ECO:0007669"/>
    <property type="project" value="UniProtKB-KW"/>
</dbReference>
<dbReference type="Pfam" id="PF00581">
    <property type="entry name" value="Rhodanese"/>
    <property type="match status" value="1"/>
</dbReference>
<evidence type="ECO:0000259" key="1">
    <source>
        <dbReference type="PROSITE" id="PS50206"/>
    </source>
</evidence>
<dbReference type="InterPro" id="IPR050229">
    <property type="entry name" value="GlpE_sulfurtransferase"/>
</dbReference>
<dbReference type="PANTHER" id="PTHR43031">
    <property type="entry name" value="FAD-DEPENDENT OXIDOREDUCTASE"/>
    <property type="match status" value="1"/>
</dbReference>
<dbReference type="Proteomes" id="UP000501534">
    <property type="component" value="Chromosome"/>
</dbReference>
<evidence type="ECO:0000313" key="3">
    <source>
        <dbReference type="Proteomes" id="UP000501534"/>
    </source>
</evidence>
<gene>
    <name evidence="2" type="ORF">DSM104443_02904</name>
</gene>
<dbReference type="SMART" id="SM00450">
    <property type="entry name" value="RHOD"/>
    <property type="match status" value="1"/>
</dbReference>
<accession>A0A6M4GX03</accession>
<dbReference type="PANTHER" id="PTHR43031:SF17">
    <property type="entry name" value="SULFURTRANSFERASE YTWF-RELATED"/>
    <property type="match status" value="1"/>
</dbReference>
<dbReference type="AlphaFoldDB" id="A0A6M4GX03"/>
<dbReference type="Gene3D" id="3.40.250.10">
    <property type="entry name" value="Rhodanese-like domain"/>
    <property type="match status" value="1"/>
</dbReference>
<dbReference type="EMBL" id="CP053069">
    <property type="protein sequence ID" value="QJR11821.1"/>
    <property type="molecule type" value="Genomic_DNA"/>
</dbReference>
<evidence type="ECO:0000313" key="2">
    <source>
        <dbReference type="EMBL" id="QJR11821.1"/>
    </source>
</evidence>
<keyword evidence="2" id="KW-0808">Transferase</keyword>
<dbReference type="SUPFAM" id="SSF52821">
    <property type="entry name" value="Rhodanese/Cell cycle control phosphatase"/>
    <property type="match status" value="1"/>
</dbReference>
<protein>
    <submittedName>
        <fullName evidence="2">Sulfurtransferase</fullName>
        <ecNumber evidence="2">2.8.1.-</ecNumber>
    </submittedName>
</protein>